<gene>
    <name evidence="2" type="ORF">GGR42_003267</name>
</gene>
<dbReference type="PROSITE" id="PS51257">
    <property type="entry name" value="PROKAR_LIPOPROTEIN"/>
    <property type="match status" value="1"/>
</dbReference>
<evidence type="ECO:0000313" key="2">
    <source>
        <dbReference type="EMBL" id="NJB72776.1"/>
    </source>
</evidence>
<dbReference type="InterPro" id="IPR025411">
    <property type="entry name" value="DUF4136"/>
</dbReference>
<dbReference type="Pfam" id="PF13590">
    <property type="entry name" value="DUF4136"/>
    <property type="match status" value="1"/>
</dbReference>
<sequence>MNRLVIFVFVLFLTACGAVHVNYDYDRETNFSNYTTYNYYPDIETGLSELDAKRLIKAIDSKLLGKGFLLSEEPEFYINILSDAYRNPSGNAVGVGVGGTGGNIGGGVSIGLPIGRSGIERQIQFDFIDSQKDFLFWQAVSESAYRDNASPNDREAILRQVVEKVFSKYPPRNK</sequence>
<evidence type="ECO:0000313" key="3">
    <source>
        <dbReference type="Proteomes" id="UP000590442"/>
    </source>
</evidence>
<reference evidence="2 3" key="1">
    <citation type="submission" date="2020-03" db="EMBL/GenBank/DDBJ databases">
        <title>Genomic Encyclopedia of Type Strains, Phase IV (KMG-IV): sequencing the most valuable type-strain genomes for metagenomic binning, comparative biology and taxonomic classification.</title>
        <authorList>
            <person name="Goeker M."/>
        </authorList>
    </citation>
    <scope>NUCLEOTIDE SEQUENCE [LARGE SCALE GENOMIC DNA]</scope>
    <source>
        <strain evidence="2 3">DSM 29762</strain>
    </source>
</reference>
<dbReference type="Gene3D" id="3.30.160.670">
    <property type="match status" value="1"/>
</dbReference>
<dbReference type="Proteomes" id="UP000590442">
    <property type="component" value="Unassembled WGS sequence"/>
</dbReference>
<comment type="caution">
    <text evidence="2">The sequence shown here is derived from an EMBL/GenBank/DDBJ whole genome shotgun (WGS) entry which is preliminary data.</text>
</comment>
<dbReference type="RefSeq" id="WP_167966202.1">
    <property type="nucleotide sequence ID" value="NZ_JAATJJ010000002.1"/>
</dbReference>
<feature type="domain" description="DUF4136" evidence="1">
    <location>
        <begin position="21"/>
        <end position="171"/>
    </location>
</feature>
<proteinExistence type="predicted"/>
<protein>
    <recommendedName>
        <fullName evidence="1">DUF4136 domain-containing protein</fullName>
    </recommendedName>
</protein>
<evidence type="ECO:0000259" key="1">
    <source>
        <dbReference type="Pfam" id="PF13590"/>
    </source>
</evidence>
<accession>A0A846QV12</accession>
<dbReference type="AlphaFoldDB" id="A0A846QV12"/>
<keyword evidence="3" id="KW-1185">Reference proteome</keyword>
<organism evidence="2 3">
    <name type="scientific">Saonia flava</name>
    <dbReference type="NCBI Taxonomy" id="523696"/>
    <lineage>
        <taxon>Bacteria</taxon>
        <taxon>Pseudomonadati</taxon>
        <taxon>Bacteroidota</taxon>
        <taxon>Flavobacteriia</taxon>
        <taxon>Flavobacteriales</taxon>
        <taxon>Flavobacteriaceae</taxon>
        <taxon>Saonia</taxon>
    </lineage>
</organism>
<dbReference type="EMBL" id="JAATJJ010000002">
    <property type="protein sequence ID" value="NJB72776.1"/>
    <property type="molecule type" value="Genomic_DNA"/>
</dbReference>
<name>A0A846QV12_9FLAO</name>